<gene>
    <name evidence="2" type="ORF">POPTR_007G092900</name>
</gene>
<organism evidence="2 3">
    <name type="scientific">Populus trichocarpa</name>
    <name type="common">Western balsam poplar</name>
    <name type="synonym">Populus balsamifera subsp. trichocarpa</name>
    <dbReference type="NCBI Taxonomy" id="3694"/>
    <lineage>
        <taxon>Eukaryota</taxon>
        <taxon>Viridiplantae</taxon>
        <taxon>Streptophyta</taxon>
        <taxon>Embryophyta</taxon>
        <taxon>Tracheophyta</taxon>
        <taxon>Spermatophyta</taxon>
        <taxon>Magnoliopsida</taxon>
        <taxon>eudicotyledons</taxon>
        <taxon>Gunneridae</taxon>
        <taxon>Pentapetalae</taxon>
        <taxon>rosids</taxon>
        <taxon>fabids</taxon>
        <taxon>Malpighiales</taxon>
        <taxon>Salicaceae</taxon>
        <taxon>Saliceae</taxon>
        <taxon>Populus</taxon>
    </lineage>
</organism>
<evidence type="ECO:0000313" key="3">
    <source>
        <dbReference type="Proteomes" id="UP000006729"/>
    </source>
</evidence>
<proteinExistence type="predicted"/>
<protein>
    <submittedName>
        <fullName evidence="2">Uncharacterized protein</fullName>
    </submittedName>
</protein>
<evidence type="ECO:0000313" key="2">
    <source>
        <dbReference type="EMBL" id="PNT27948.1"/>
    </source>
</evidence>
<feature type="region of interest" description="Disordered" evidence="1">
    <location>
        <begin position="1"/>
        <end position="36"/>
    </location>
</feature>
<reference evidence="2 3" key="1">
    <citation type="journal article" date="2006" name="Science">
        <title>The genome of black cottonwood, Populus trichocarpa (Torr. &amp; Gray).</title>
        <authorList>
            <person name="Tuskan G.A."/>
            <person name="Difazio S."/>
            <person name="Jansson S."/>
            <person name="Bohlmann J."/>
            <person name="Grigoriev I."/>
            <person name="Hellsten U."/>
            <person name="Putnam N."/>
            <person name="Ralph S."/>
            <person name="Rombauts S."/>
            <person name="Salamov A."/>
            <person name="Schein J."/>
            <person name="Sterck L."/>
            <person name="Aerts A."/>
            <person name="Bhalerao R.R."/>
            <person name="Bhalerao R.P."/>
            <person name="Blaudez D."/>
            <person name="Boerjan W."/>
            <person name="Brun A."/>
            <person name="Brunner A."/>
            <person name="Busov V."/>
            <person name="Campbell M."/>
            <person name="Carlson J."/>
            <person name="Chalot M."/>
            <person name="Chapman J."/>
            <person name="Chen G.L."/>
            <person name="Cooper D."/>
            <person name="Coutinho P.M."/>
            <person name="Couturier J."/>
            <person name="Covert S."/>
            <person name="Cronk Q."/>
            <person name="Cunningham R."/>
            <person name="Davis J."/>
            <person name="Degroeve S."/>
            <person name="Dejardin A."/>
            <person name="Depamphilis C."/>
            <person name="Detter J."/>
            <person name="Dirks B."/>
            <person name="Dubchak I."/>
            <person name="Duplessis S."/>
            <person name="Ehlting J."/>
            <person name="Ellis B."/>
            <person name="Gendler K."/>
            <person name="Goodstein D."/>
            <person name="Gribskov M."/>
            <person name="Grimwood J."/>
            <person name="Groover A."/>
            <person name="Gunter L."/>
            <person name="Hamberger B."/>
            <person name="Heinze B."/>
            <person name="Helariutta Y."/>
            <person name="Henrissat B."/>
            <person name="Holligan D."/>
            <person name="Holt R."/>
            <person name="Huang W."/>
            <person name="Islam-Faridi N."/>
            <person name="Jones S."/>
            <person name="Jones-Rhoades M."/>
            <person name="Jorgensen R."/>
            <person name="Joshi C."/>
            <person name="Kangasjarvi J."/>
            <person name="Karlsson J."/>
            <person name="Kelleher C."/>
            <person name="Kirkpatrick R."/>
            <person name="Kirst M."/>
            <person name="Kohler A."/>
            <person name="Kalluri U."/>
            <person name="Larimer F."/>
            <person name="Leebens-Mack J."/>
            <person name="Leple J.C."/>
            <person name="Locascio P."/>
            <person name="Lou Y."/>
            <person name="Lucas S."/>
            <person name="Martin F."/>
            <person name="Montanini B."/>
            <person name="Napoli C."/>
            <person name="Nelson D.R."/>
            <person name="Nelson C."/>
            <person name="Nieminen K."/>
            <person name="Nilsson O."/>
            <person name="Pereda V."/>
            <person name="Peter G."/>
            <person name="Philippe R."/>
            <person name="Pilate G."/>
            <person name="Poliakov A."/>
            <person name="Razumovskaya J."/>
            <person name="Richardson P."/>
            <person name="Rinaldi C."/>
            <person name="Ritland K."/>
            <person name="Rouze P."/>
            <person name="Ryaboy D."/>
            <person name="Schmutz J."/>
            <person name="Schrader J."/>
            <person name="Segerman B."/>
            <person name="Shin H."/>
            <person name="Siddiqui A."/>
            <person name="Sterky F."/>
            <person name="Terry A."/>
            <person name="Tsai C.J."/>
            <person name="Uberbacher E."/>
            <person name="Unneberg P."/>
            <person name="Vahala J."/>
            <person name="Wall K."/>
            <person name="Wessler S."/>
            <person name="Yang G."/>
            <person name="Yin T."/>
            <person name="Douglas C."/>
            <person name="Marra M."/>
            <person name="Sandberg G."/>
            <person name="Van de Peer Y."/>
            <person name="Rokhsar D."/>
        </authorList>
    </citation>
    <scope>NUCLEOTIDE SEQUENCE [LARGE SCALE GENOMIC DNA]</scope>
    <source>
        <strain evidence="3">cv. Nisqually</strain>
    </source>
</reference>
<evidence type="ECO:0000256" key="1">
    <source>
        <dbReference type="SAM" id="MobiDB-lite"/>
    </source>
</evidence>
<dbReference type="InParanoid" id="A0A2K1ZRP7"/>
<sequence length="130" mass="14979">MGGGSTSAEIRDPNRKQLNKEQKDQTCISPTEREREDTPLHGFCFLHKIHSCQVHNVQQENIHVDKGFKTQIEILKNTSHPQSKGITNQYPVLFLLLEISIEFCRTKTAYNFEGKKKQSSASLRHCLLIW</sequence>
<dbReference type="EMBL" id="CM009296">
    <property type="protein sequence ID" value="PNT27948.1"/>
    <property type="molecule type" value="Genomic_DNA"/>
</dbReference>
<feature type="compositionally biased region" description="Basic and acidic residues" evidence="1">
    <location>
        <begin position="9"/>
        <end position="24"/>
    </location>
</feature>
<name>A0A2K1ZRP7_POPTR</name>
<accession>A0A2K1ZRP7</accession>
<dbReference type="AlphaFoldDB" id="A0A2K1ZRP7"/>
<dbReference type="Proteomes" id="UP000006729">
    <property type="component" value="Chromosome 7"/>
</dbReference>
<keyword evidence="3" id="KW-1185">Reference proteome</keyword>